<feature type="binding site" evidence="8">
    <location>
        <position position="95"/>
    </location>
    <ligand>
        <name>NAD(+)</name>
        <dbReference type="ChEBI" id="CHEBI:57540"/>
    </ligand>
</feature>
<dbReference type="InterPro" id="IPR015955">
    <property type="entry name" value="Lactate_DH/Glyco_Ohase_4_C"/>
</dbReference>
<feature type="binding site" evidence="8">
    <location>
        <begin position="118"/>
        <end position="120"/>
    </location>
    <ligand>
        <name>NAD(+)</name>
        <dbReference type="ChEBI" id="CHEBI:57540"/>
    </ligand>
</feature>
<evidence type="ECO:0000256" key="6">
    <source>
        <dbReference type="PIRSR" id="PIRSR000102-1"/>
    </source>
</evidence>
<dbReference type="PRINTS" id="PR00086">
    <property type="entry name" value="LLDHDRGNASE"/>
</dbReference>
<keyword evidence="4 9" id="KW-0560">Oxidoreductase</keyword>
<reference evidence="12" key="1">
    <citation type="journal article" date="2020" name="ISME J.">
        <title>Gammaproteobacteria mediating utilization of methyl-, sulfur- and petroleum organic compounds in deep ocean hydrothermal plumes.</title>
        <authorList>
            <person name="Zhou Z."/>
            <person name="Liu Y."/>
            <person name="Pan J."/>
            <person name="Cron B.R."/>
            <person name="Toner B.M."/>
            <person name="Anantharaman K."/>
            <person name="Breier J.A."/>
            <person name="Dick G.J."/>
            <person name="Li M."/>
        </authorList>
    </citation>
    <scope>NUCLEOTIDE SEQUENCE</scope>
    <source>
        <strain evidence="12">SZUA-1435</strain>
    </source>
</reference>
<evidence type="ECO:0000259" key="11">
    <source>
        <dbReference type="Pfam" id="PF02866"/>
    </source>
</evidence>
<dbReference type="Pfam" id="PF00056">
    <property type="entry name" value="Ldh_1_N"/>
    <property type="match status" value="1"/>
</dbReference>
<evidence type="ECO:0000313" key="13">
    <source>
        <dbReference type="Proteomes" id="UP000605805"/>
    </source>
</evidence>
<evidence type="ECO:0000256" key="1">
    <source>
        <dbReference type="ARBA" id="ARBA00008104"/>
    </source>
</evidence>
<dbReference type="PANTHER" id="PTHR43128">
    <property type="entry name" value="L-2-HYDROXYCARBOXYLATE DEHYDROGENASE (NAD(P)(+))"/>
    <property type="match status" value="1"/>
</dbReference>
<feature type="binding site" evidence="7">
    <location>
        <position position="88"/>
    </location>
    <ligand>
        <name>substrate</name>
    </ligand>
</feature>
<dbReference type="Gene3D" id="3.90.110.10">
    <property type="entry name" value="Lactate dehydrogenase/glycoside hydrolase, family 4, C-terminal"/>
    <property type="match status" value="1"/>
</dbReference>
<dbReference type="InterPro" id="IPR001557">
    <property type="entry name" value="L-lactate/malate_DH"/>
</dbReference>
<evidence type="ECO:0000256" key="2">
    <source>
        <dbReference type="ARBA" id="ARBA00020382"/>
    </source>
</evidence>
<evidence type="ECO:0000256" key="5">
    <source>
        <dbReference type="ARBA" id="ARBA00023027"/>
    </source>
</evidence>
<accession>A0A832YYB5</accession>
<evidence type="ECO:0000256" key="3">
    <source>
        <dbReference type="ARBA" id="ARBA00022532"/>
    </source>
</evidence>
<comment type="caution">
    <text evidence="12">The sequence shown here is derived from an EMBL/GenBank/DDBJ whole genome shotgun (WGS) entry which is preliminary data.</text>
</comment>
<dbReference type="InterPro" id="IPR022383">
    <property type="entry name" value="Lactate/malate_DH_C"/>
</dbReference>
<evidence type="ECO:0000256" key="7">
    <source>
        <dbReference type="PIRSR" id="PIRSR000102-2"/>
    </source>
</evidence>
<protein>
    <recommendedName>
        <fullName evidence="2">Malate dehydrogenase</fullName>
    </recommendedName>
</protein>
<dbReference type="FunFam" id="3.40.50.720:FF:000018">
    <property type="entry name" value="Malate dehydrogenase"/>
    <property type="match status" value="1"/>
</dbReference>
<dbReference type="Gene3D" id="3.40.50.720">
    <property type="entry name" value="NAD(P)-binding Rossmann-like Domain"/>
    <property type="match status" value="1"/>
</dbReference>
<dbReference type="GO" id="GO:0006099">
    <property type="term" value="P:tricarboxylic acid cycle"/>
    <property type="evidence" value="ECO:0007669"/>
    <property type="project" value="UniProtKB-KW"/>
</dbReference>
<dbReference type="NCBIfam" id="NF004863">
    <property type="entry name" value="PRK06223.1"/>
    <property type="match status" value="1"/>
</dbReference>
<dbReference type="PIRSF" id="PIRSF000102">
    <property type="entry name" value="Lac_mal_DH"/>
    <property type="match status" value="1"/>
</dbReference>
<keyword evidence="5 8" id="KW-0520">NAD</keyword>
<dbReference type="EMBL" id="DQTV01000060">
    <property type="protein sequence ID" value="HIP57074.1"/>
    <property type="molecule type" value="Genomic_DNA"/>
</dbReference>
<dbReference type="SUPFAM" id="SSF51735">
    <property type="entry name" value="NAD(P)-binding Rossmann-fold domains"/>
    <property type="match status" value="1"/>
</dbReference>
<proteinExistence type="inferred from homology"/>
<feature type="domain" description="Lactate/malate dehydrogenase N-terminal" evidence="10">
    <location>
        <begin position="5"/>
        <end position="142"/>
    </location>
</feature>
<gene>
    <name evidence="12" type="ORF">EYH02_03275</name>
</gene>
<dbReference type="AlphaFoldDB" id="A0A832YYB5"/>
<feature type="domain" description="Lactate/malate dehydrogenase C-terminal" evidence="11">
    <location>
        <begin position="147"/>
        <end position="305"/>
    </location>
</feature>
<dbReference type="CDD" id="cd01339">
    <property type="entry name" value="LDH-like_MDH"/>
    <property type="match status" value="1"/>
</dbReference>
<evidence type="ECO:0000313" key="12">
    <source>
        <dbReference type="EMBL" id="HIP57074.1"/>
    </source>
</evidence>
<dbReference type="Pfam" id="PF02866">
    <property type="entry name" value="Ldh_1_C"/>
    <property type="match status" value="1"/>
</dbReference>
<feature type="binding site" evidence="7">
    <location>
        <position position="120"/>
    </location>
    <ligand>
        <name>substrate</name>
    </ligand>
</feature>
<dbReference type="GO" id="GO:0006089">
    <property type="term" value="P:lactate metabolic process"/>
    <property type="evidence" value="ECO:0007669"/>
    <property type="project" value="TreeGrafter"/>
</dbReference>
<feature type="binding site" evidence="7">
    <location>
        <position position="82"/>
    </location>
    <ligand>
        <name>substrate</name>
    </ligand>
</feature>
<dbReference type="GO" id="GO:0004459">
    <property type="term" value="F:L-lactate dehydrogenase (NAD+) activity"/>
    <property type="evidence" value="ECO:0007669"/>
    <property type="project" value="TreeGrafter"/>
</dbReference>
<organism evidence="12 13">
    <name type="scientific">Ignisphaera aggregans</name>
    <dbReference type="NCBI Taxonomy" id="334771"/>
    <lineage>
        <taxon>Archaea</taxon>
        <taxon>Thermoproteota</taxon>
        <taxon>Thermoprotei</taxon>
        <taxon>Desulfurococcales</taxon>
        <taxon>Desulfurococcaceae</taxon>
        <taxon>Ignisphaera</taxon>
    </lineage>
</organism>
<feature type="binding site" evidence="7">
    <location>
        <position position="151"/>
    </location>
    <ligand>
        <name>substrate</name>
    </ligand>
</feature>
<dbReference type="SUPFAM" id="SSF56327">
    <property type="entry name" value="LDH C-terminal domain-like"/>
    <property type="match status" value="1"/>
</dbReference>
<dbReference type="InterPro" id="IPR001236">
    <property type="entry name" value="Lactate/malate_DH_N"/>
</dbReference>
<keyword evidence="3" id="KW-0816">Tricarboxylic acid cycle</keyword>
<dbReference type="Proteomes" id="UP000605805">
    <property type="component" value="Unassembled WGS sequence"/>
</dbReference>
<evidence type="ECO:0000256" key="9">
    <source>
        <dbReference type="RuleBase" id="RU003369"/>
    </source>
</evidence>
<dbReference type="InterPro" id="IPR036291">
    <property type="entry name" value="NAD(P)-bd_dom_sf"/>
</dbReference>
<name>A0A832YYB5_9CREN</name>
<feature type="binding site" evidence="8">
    <location>
        <begin position="9"/>
        <end position="14"/>
    </location>
    <ligand>
        <name>NAD(+)</name>
        <dbReference type="ChEBI" id="CHEBI:57540"/>
    </ligand>
</feature>
<feature type="active site" description="Proton acceptor" evidence="6">
    <location>
        <position position="175"/>
    </location>
</feature>
<sequence>MVPLVTIVGSGRVGTEIAKHILINDLADVVLIDIDPNKVRGEALDLTHMVAMLGIDRDVKPSTDYRDMSGSDVVVISAGIPRSPGMTREQLIYSNAGIVYNICKSISEYCPKAVVIIVTNPVDALTFIAWKATGFERERVMGFGSMLDSARMRSVIAKKLGVRVSKVSALVMGEHGEAMVCMFRYSYVDGTPVIALLSSEDMEEIRRTVRGLGAEIIRLRGYSSTHAPGVGVAMLVRAVLRDEKRVYPVTAILDGEYGYRGIPLAVPAVIGRRGIEKIIELELTDDERKELEQAAKKIVETIKQALPPELCADIALA</sequence>
<evidence type="ECO:0000256" key="4">
    <source>
        <dbReference type="ARBA" id="ARBA00023002"/>
    </source>
</evidence>
<evidence type="ECO:0000259" key="10">
    <source>
        <dbReference type="Pfam" id="PF00056"/>
    </source>
</evidence>
<dbReference type="InterPro" id="IPR011275">
    <property type="entry name" value="Malate_DH_type3"/>
</dbReference>
<feature type="binding site" evidence="8">
    <location>
        <position position="33"/>
    </location>
    <ligand>
        <name>NAD(+)</name>
        <dbReference type="ChEBI" id="CHEBI:57540"/>
    </ligand>
</feature>
<comment type="similarity">
    <text evidence="1 9">Belongs to the LDH/MDH superfamily.</text>
</comment>
<evidence type="ECO:0000256" key="8">
    <source>
        <dbReference type="PIRSR" id="PIRSR000102-3"/>
    </source>
</evidence>
<dbReference type="PANTHER" id="PTHR43128:SF16">
    <property type="entry name" value="L-LACTATE DEHYDROGENASE"/>
    <property type="match status" value="1"/>
</dbReference>